<accession>A0A430AHV6</accession>
<keyword evidence="3" id="KW-1185">Reference proteome</keyword>
<keyword evidence="1" id="KW-0472">Membrane</keyword>
<evidence type="ECO:0000313" key="2">
    <source>
        <dbReference type="EMBL" id="RSU07603.1"/>
    </source>
</evidence>
<dbReference type="Proteomes" id="UP000287605">
    <property type="component" value="Unassembled WGS sequence"/>
</dbReference>
<evidence type="ECO:0000313" key="3">
    <source>
        <dbReference type="Proteomes" id="UP000287605"/>
    </source>
</evidence>
<dbReference type="EMBL" id="NGKA01000042">
    <property type="protein sequence ID" value="RSU07603.1"/>
    <property type="molecule type" value="Genomic_DNA"/>
</dbReference>
<comment type="caution">
    <text evidence="2">The sequence shown here is derived from an EMBL/GenBank/DDBJ whole genome shotgun (WGS) entry which is preliminary data.</text>
</comment>
<dbReference type="OrthoDB" id="2357341at2"/>
<reference evidence="2 3" key="1">
    <citation type="submission" date="2017-05" db="EMBL/GenBank/DDBJ databases">
        <title>Vagococcus spp. assemblies.</title>
        <authorList>
            <person name="Gulvik C.A."/>
        </authorList>
    </citation>
    <scope>NUCLEOTIDE SEQUENCE [LARGE SCALE GENOMIC DNA]</scope>
    <source>
        <strain evidence="2 3">CCUG 51432</strain>
    </source>
</reference>
<feature type="transmembrane region" description="Helical" evidence="1">
    <location>
        <begin position="6"/>
        <end position="22"/>
    </location>
</feature>
<protein>
    <submittedName>
        <fullName evidence="2">Uncharacterized protein</fullName>
    </submittedName>
</protein>
<dbReference type="AlphaFoldDB" id="A0A430AHV6"/>
<keyword evidence="1" id="KW-1133">Transmembrane helix</keyword>
<organism evidence="2 3">
    <name type="scientific">Vagococcus elongatus</name>
    <dbReference type="NCBI Taxonomy" id="180344"/>
    <lineage>
        <taxon>Bacteria</taxon>
        <taxon>Bacillati</taxon>
        <taxon>Bacillota</taxon>
        <taxon>Bacilli</taxon>
        <taxon>Lactobacillales</taxon>
        <taxon>Enterococcaceae</taxon>
        <taxon>Vagococcus</taxon>
    </lineage>
</organism>
<sequence length="65" mass="7086">MGLWYFIIIFLGIALLVVGLRNKDVTRSNKIVTMSLIVGTLLVGLGLILFLPGSSSVLEQLLQIN</sequence>
<name>A0A430AHV6_9ENTE</name>
<feature type="transmembrane region" description="Helical" evidence="1">
    <location>
        <begin position="31"/>
        <end position="51"/>
    </location>
</feature>
<evidence type="ECO:0000256" key="1">
    <source>
        <dbReference type="SAM" id="Phobius"/>
    </source>
</evidence>
<gene>
    <name evidence="2" type="ORF">CBF29_13465</name>
</gene>
<keyword evidence="1" id="KW-0812">Transmembrane</keyword>
<proteinExistence type="predicted"/>